<protein>
    <recommendedName>
        <fullName evidence="2">CxC3 like cysteine cluster domain-containing protein</fullName>
    </recommendedName>
</protein>
<comment type="caution">
    <text evidence="3">The sequence shown here is derived from an EMBL/GenBank/DDBJ whole genome shotgun (WGS) entry which is preliminary data.</text>
</comment>
<dbReference type="InterPro" id="IPR040564">
    <property type="entry name" value="CxC3-like"/>
</dbReference>
<dbReference type="PANTHER" id="PTHR33104">
    <property type="entry name" value="SI:DKEY-29D5.2"/>
    <property type="match status" value="1"/>
</dbReference>
<evidence type="ECO:0000313" key="4">
    <source>
        <dbReference type="Proteomes" id="UP001234178"/>
    </source>
</evidence>
<dbReference type="EMBL" id="JAOYFB010000037">
    <property type="protein sequence ID" value="KAK4024252.1"/>
    <property type="molecule type" value="Genomic_DNA"/>
</dbReference>
<accession>A0ABR0AGJ2</accession>
<reference evidence="3 4" key="1">
    <citation type="journal article" date="2023" name="Nucleic Acids Res.">
        <title>The hologenome of Daphnia magna reveals possible DNA methylation and microbiome-mediated evolution of the host genome.</title>
        <authorList>
            <person name="Chaturvedi A."/>
            <person name="Li X."/>
            <person name="Dhandapani V."/>
            <person name="Marshall H."/>
            <person name="Kissane S."/>
            <person name="Cuenca-Cambronero M."/>
            <person name="Asole G."/>
            <person name="Calvet F."/>
            <person name="Ruiz-Romero M."/>
            <person name="Marangio P."/>
            <person name="Guigo R."/>
            <person name="Rago D."/>
            <person name="Mirbahai L."/>
            <person name="Eastwood N."/>
            <person name="Colbourne J.K."/>
            <person name="Zhou J."/>
            <person name="Mallon E."/>
            <person name="Orsini L."/>
        </authorList>
    </citation>
    <scope>NUCLEOTIDE SEQUENCE [LARGE SCALE GENOMIC DNA]</scope>
    <source>
        <strain evidence="3">LRV0_1</strain>
    </source>
</reference>
<gene>
    <name evidence="3" type="ORF">OUZ56_009637</name>
</gene>
<evidence type="ECO:0000313" key="3">
    <source>
        <dbReference type="EMBL" id="KAK4024252.1"/>
    </source>
</evidence>
<feature type="compositionally biased region" description="Acidic residues" evidence="1">
    <location>
        <begin position="706"/>
        <end position="726"/>
    </location>
</feature>
<dbReference type="Pfam" id="PF18804">
    <property type="entry name" value="CxC3"/>
    <property type="match status" value="1"/>
</dbReference>
<dbReference type="PANTHER" id="PTHR33104:SF2">
    <property type="entry name" value="CXC3 LIKE CYSTEINE CLUSTER DOMAIN-CONTAINING PROTEIN"/>
    <property type="match status" value="1"/>
</dbReference>
<dbReference type="Proteomes" id="UP001234178">
    <property type="component" value="Unassembled WGS sequence"/>
</dbReference>
<feature type="compositionally biased region" description="Acidic residues" evidence="1">
    <location>
        <begin position="688"/>
        <end position="699"/>
    </location>
</feature>
<dbReference type="Pfam" id="PF18758">
    <property type="entry name" value="KDZ"/>
    <property type="match status" value="1"/>
</dbReference>
<feature type="domain" description="CxC3 like cysteine cluster" evidence="2">
    <location>
        <begin position="88"/>
        <end position="119"/>
    </location>
</feature>
<evidence type="ECO:0000259" key="2">
    <source>
        <dbReference type="Pfam" id="PF18804"/>
    </source>
</evidence>
<sequence length="726" mass="84435">MTCKRHLCHQCDANTHSSMPFHRRLLCSCETLETLQPHHFIDEEGNIITKDVCLPCFVPLKCCDVNCLGSMSLTPNLTESIVVVTEQEEALLLGYHISHKCPGSSKNMYARTLEDVSKEYGRNGPINVPLFTTAEREWETCRHYIDQEVLKRDKTHCPSCGKEPLVRSSDAIVKLRRLSSAGKVHNPENERTMEQPQARFGNLVIKSDTEVENFRQRIYNKVSTVRNYISFETTRFDMLDYDMINHNFITKKKQMCGGSAFKAAREDSNEQKKYDEAGLVVSSCKHCVVPYAINMFKGESWTHTAFMHNEAMKSNAKFFCYDVVCQYWKWMKTKVARHFPEYRNLTSEMTGILPIMHKNAHQLPCKILWNPRWTTGMGLTGGEEHEQVFSKLYLYAYVLKHMAKHNRNDFLTLAILYWNWGKIENMHFLLRKKLEKARKEIKQGTPKLEKLLETHNLVYNDLPLIHKELETKAKAILDQRKTKKTTVDTLRRMLKGLHAHLKTTSISISKEAEYRTCTKKENSKSRTKLRRVLTETKREALETIELINSKDTTLTISYEDFNEGVFPWETVLDRDDTHFPTLSLADKYNIVDCWMLLKRAREEITLSKNEMINYMRFLIDKRSSLQQPSQKHTGEDEKFAKGKSVMKVSEVHHLNLKIQMALTTFNLKCNQDFSDFVCETQTKHSEPEFEFDTSDEDNYDSLSESEYSDEETESSSSYSEDDESAI</sequence>
<dbReference type="InterPro" id="IPR040521">
    <property type="entry name" value="KDZ"/>
</dbReference>
<proteinExistence type="predicted"/>
<keyword evidence="4" id="KW-1185">Reference proteome</keyword>
<organism evidence="3 4">
    <name type="scientific">Daphnia magna</name>
    <dbReference type="NCBI Taxonomy" id="35525"/>
    <lineage>
        <taxon>Eukaryota</taxon>
        <taxon>Metazoa</taxon>
        <taxon>Ecdysozoa</taxon>
        <taxon>Arthropoda</taxon>
        <taxon>Crustacea</taxon>
        <taxon>Branchiopoda</taxon>
        <taxon>Diplostraca</taxon>
        <taxon>Cladocera</taxon>
        <taxon>Anomopoda</taxon>
        <taxon>Daphniidae</taxon>
        <taxon>Daphnia</taxon>
    </lineage>
</organism>
<evidence type="ECO:0000256" key="1">
    <source>
        <dbReference type="SAM" id="MobiDB-lite"/>
    </source>
</evidence>
<name>A0ABR0AGJ2_9CRUS</name>
<feature type="region of interest" description="Disordered" evidence="1">
    <location>
        <begin position="685"/>
        <end position="726"/>
    </location>
</feature>